<reference evidence="1" key="1">
    <citation type="submission" date="2020-04" db="EMBL/GenBank/DDBJ databases">
        <authorList>
            <person name="Alioto T."/>
            <person name="Alioto T."/>
            <person name="Gomez Garrido J."/>
        </authorList>
    </citation>
    <scope>NUCLEOTIDE SEQUENCE</scope>
    <source>
        <strain evidence="1">A484AB</strain>
    </source>
</reference>
<gene>
    <name evidence="1" type="ORF">PACLA_8A088149</name>
</gene>
<accession>A0A7D9K0W2</accession>
<protein>
    <submittedName>
        <fullName evidence="1">Uncharacterized protein</fullName>
    </submittedName>
</protein>
<organism evidence="1 2">
    <name type="scientific">Paramuricea clavata</name>
    <name type="common">Red gorgonian</name>
    <name type="synonym">Violescent sea-whip</name>
    <dbReference type="NCBI Taxonomy" id="317549"/>
    <lineage>
        <taxon>Eukaryota</taxon>
        <taxon>Metazoa</taxon>
        <taxon>Cnidaria</taxon>
        <taxon>Anthozoa</taxon>
        <taxon>Octocorallia</taxon>
        <taxon>Malacalcyonacea</taxon>
        <taxon>Plexauridae</taxon>
        <taxon>Paramuricea</taxon>
    </lineage>
</organism>
<feature type="non-terminal residue" evidence="1">
    <location>
        <position position="437"/>
    </location>
</feature>
<dbReference type="AlphaFoldDB" id="A0A7D9K0W2"/>
<keyword evidence="2" id="KW-1185">Reference proteome</keyword>
<dbReference type="EMBL" id="CACRXK020025776">
    <property type="protein sequence ID" value="CAB4039715.1"/>
    <property type="molecule type" value="Genomic_DNA"/>
</dbReference>
<evidence type="ECO:0000313" key="1">
    <source>
        <dbReference type="EMBL" id="CAB4039715.1"/>
    </source>
</evidence>
<evidence type="ECO:0000313" key="2">
    <source>
        <dbReference type="Proteomes" id="UP001152795"/>
    </source>
</evidence>
<feature type="non-terminal residue" evidence="1">
    <location>
        <position position="1"/>
    </location>
</feature>
<sequence length="437" mass="49250">DSSSGTAYSGASKNVGGDLTDSSLGTVHSGASTNVRSDLATNIRYTNMKQNFAWTMLIPLIVLLGQVFTNTQNNDLYGKICHECLTKNVEWYALAGAMNISRGYRDNDDLSRAEKILSIFNHREGFSRKNLAHCLEEIQQLELVRPVTTGGSRSLSYPAAAEEWDYISMSIPMERRSKVASICPVVGKKIITVKRNAILTADILLNISSSCLAKDTENTLKNDDQNFAFKSSSLLNLRTVKATSPIVEFSTDVLNFSKPAIPTIRFEKTVSDSELFILDGSYTWSYQRTVKEVSTNFTGSKNSRRVVSPKINSFYLHSQILSWHGKLPRLLSHFDRSFTVRADTFNRRLPSKGTENLSCEFVHEKKEEIIKQLKVHFEPCYVGGKKGMLTRVHTDRCPKVASGIRKIREVHRNAENKFLWRLDVLLMEEEINVEEAC</sequence>
<dbReference type="Proteomes" id="UP001152795">
    <property type="component" value="Unassembled WGS sequence"/>
</dbReference>
<name>A0A7D9K0W2_PARCT</name>
<comment type="caution">
    <text evidence="1">The sequence shown here is derived from an EMBL/GenBank/DDBJ whole genome shotgun (WGS) entry which is preliminary data.</text>
</comment>
<proteinExistence type="predicted"/>